<sequence length="535" mass="59266">MQNSRALILWAIGLGLISFGLYWQTIHFGAVNLDDPWYLVSNPQVNQGLSWQAVKHAFGPEQATYWHPLATLSAMTDFSLFGPRPGGHHFSSALIHAATAALFFLALHAMTRQLWPSLLAALLFAVHPINVEAVCWLTQRKTILTGLFCAAALLSYAHYARKPGFLRYLWVFVLSGFCVMSKPSAAPLPIALLLIDYWPLRRLPQSGPGRLILEKIPLLCLSLLTMIMTYITGLPYGGLNLVHGVPMLLRLENAFVATIVYLGKFFYSTGPTVYVPFPGALPWWKPVLALLLIAAMTALALRFCKKAPQLIVGLLWFLVFLTPVIGVIQAGVFPAWADRYAYLPYWGLYIAAAWTIFSLKKADFGFEKWATALAAVWVCLLGFSAWTQAGAWANDVALFSRAVRNVPNSLMLRHNYGVALMGDGRYGEAVDQYEKALALISPKDGPGYPAYLRFSLGNAHLGNKDAASAEREYKAAIALAPRFFQAYNNLGLVYWGRGLENKAQACFNKALEINPNFQDAKNNLEDMGRSREAPN</sequence>
<keyword evidence="6" id="KW-1185">Reference proteome</keyword>
<dbReference type="Pfam" id="PF00515">
    <property type="entry name" value="TPR_1"/>
    <property type="match status" value="1"/>
</dbReference>
<evidence type="ECO:0000256" key="3">
    <source>
        <dbReference type="PROSITE-ProRule" id="PRU00339"/>
    </source>
</evidence>
<feature type="transmembrane region" description="Helical" evidence="4">
    <location>
        <begin position="311"/>
        <end position="333"/>
    </location>
</feature>
<evidence type="ECO:0000313" key="6">
    <source>
        <dbReference type="Proteomes" id="UP000183994"/>
    </source>
</evidence>
<feature type="transmembrane region" description="Helical" evidence="4">
    <location>
        <begin position="7"/>
        <end position="26"/>
    </location>
</feature>
<feature type="transmembrane region" description="Helical" evidence="4">
    <location>
        <begin position="215"/>
        <end position="236"/>
    </location>
</feature>
<reference evidence="6" key="1">
    <citation type="submission" date="2016-11" db="EMBL/GenBank/DDBJ databases">
        <authorList>
            <person name="Varghese N."/>
            <person name="Submissions S."/>
        </authorList>
    </citation>
    <scope>NUCLEOTIDE SEQUENCE [LARGE SCALE GENOMIC DNA]</scope>
    <source>
        <strain evidence="6">DSM 16219</strain>
    </source>
</reference>
<dbReference type="PROSITE" id="PS50005">
    <property type="entry name" value="TPR"/>
    <property type="match status" value="1"/>
</dbReference>
<keyword evidence="4" id="KW-1133">Transmembrane helix</keyword>
<dbReference type="Proteomes" id="UP000183994">
    <property type="component" value="Unassembled WGS sequence"/>
</dbReference>
<feature type="transmembrane region" description="Helical" evidence="4">
    <location>
        <begin position="168"/>
        <end position="195"/>
    </location>
</feature>
<feature type="transmembrane region" description="Helical" evidence="4">
    <location>
        <begin position="89"/>
        <end position="107"/>
    </location>
</feature>
<dbReference type="InterPro" id="IPR052346">
    <property type="entry name" value="O-mannosyl-transferase_TMTC"/>
</dbReference>
<protein>
    <submittedName>
        <fullName evidence="5">Tetratricopeptide (TPR) repeat</fullName>
    </submittedName>
</protein>
<dbReference type="InterPro" id="IPR019734">
    <property type="entry name" value="TPR_rpt"/>
</dbReference>
<dbReference type="PROSITE" id="PS50293">
    <property type="entry name" value="TPR_REGION"/>
    <property type="match status" value="1"/>
</dbReference>
<keyword evidence="2 3" id="KW-0802">TPR repeat</keyword>
<dbReference type="STRING" id="1121393.SAMN02745216_00476"/>
<dbReference type="InterPro" id="IPR011990">
    <property type="entry name" value="TPR-like_helical_dom_sf"/>
</dbReference>
<feature type="transmembrane region" description="Helical" evidence="4">
    <location>
        <begin position="369"/>
        <end position="386"/>
    </location>
</feature>
<feature type="transmembrane region" description="Helical" evidence="4">
    <location>
        <begin position="114"/>
        <end position="131"/>
    </location>
</feature>
<dbReference type="Gene3D" id="1.25.40.10">
    <property type="entry name" value="Tetratricopeptide repeat domain"/>
    <property type="match status" value="2"/>
</dbReference>
<organism evidence="5 6">
    <name type="scientific">Desulfatibacillum alkenivorans DSM 16219</name>
    <dbReference type="NCBI Taxonomy" id="1121393"/>
    <lineage>
        <taxon>Bacteria</taxon>
        <taxon>Pseudomonadati</taxon>
        <taxon>Thermodesulfobacteriota</taxon>
        <taxon>Desulfobacteria</taxon>
        <taxon>Desulfobacterales</taxon>
        <taxon>Desulfatibacillaceae</taxon>
        <taxon>Desulfatibacillum</taxon>
    </lineage>
</organism>
<proteinExistence type="predicted"/>
<dbReference type="EMBL" id="FQZU01000002">
    <property type="protein sequence ID" value="SHI77504.1"/>
    <property type="molecule type" value="Genomic_DNA"/>
</dbReference>
<feature type="transmembrane region" description="Helical" evidence="4">
    <location>
        <begin position="287"/>
        <end position="304"/>
    </location>
</feature>
<evidence type="ECO:0000313" key="5">
    <source>
        <dbReference type="EMBL" id="SHI77504.1"/>
    </source>
</evidence>
<evidence type="ECO:0000256" key="4">
    <source>
        <dbReference type="SAM" id="Phobius"/>
    </source>
</evidence>
<feature type="transmembrane region" description="Helical" evidence="4">
    <location>
        <begin position="339"/>
        <end position="357"/>
    </location>
</feature>
<feature type="repeat" description="TPR" evidence="3">
    <location>
        <begin position="484"/>
        <end position="517"/>
    </location>
</feature>
<keyword evidence="4" id="KW-0472">Membrane</keyword>
<dbReference type="SMART" id="SM00028">
    <property type="entry name" value="TPR"/>
    <property type="match status" value="3"/>
</dbReference>
<accession>A0A1M6DW77</accession>
<dbReference type="RefSeq" id="WP_083610716.1">
    <property type="nucleotide sequence ID" value="NZ_FQZU01000002.1"/>
</dbReference>
<feature type="transmembrane region" description="Helical" evidence="4">
    <location>
        <begin position="143"/>
        <end position="161"/>
    </location>
</feature>
<dbReference type="PANTHER" id="PTHR44227">
    <property type="match status" value="1"/>
</dbReference>
<feature type="transmembrane region" description="Helical" evidence="4">
    <location>
        <begin position="248"/>
        <end position="267"/>
    </location>
</feature>
<dbReference type="SUPFAM" id="SSF48452">
    <property type="entry name" value="TPR-like"/>
    <property type="match status" value="1"/>
</dbReference>
<name>A0A1M6DW77_9BACT</name>
<evidence type="ECO:0000256" key="1">
    <source>
        <dbReference type="ARBA" id="ARBA00022737"/>
    </source>
</evidence>
<evidence type="ECO:0000256" key="2">
    <source>
        <dbReference type="ARBA" id="ARBA00022803"/>
    </source>
</evidence>
<dbReference type="OrthoDB" id="127293at2"/>
<dbReference type="Pfam" id="PF13424">
    <property type="entry name" value="TPR_12"/>
    <property type="match status" value="1"/>
</dbReference>
<keyword evidence="1" id="KW-0677">Repeat</keyword>
<gene>
    <name evidence="5" type="ORF">SAMN02745216_00476</name>
</gene>
<keyword evidence="4" id="KW-0812">Transmembrane</keyword>
<dbReference type="PANTHER" id="PTHR44227:SF3">
    <property type="entry name" value="PROTEIN O-MANNOSYL-TRANSFERASE TMTC4"/>
    <property type="match status" value="1"/>
</dbReference>
<dbReference type="AlphaFoldDB" id="A0A1M6DW77"/>